<evidence type="ECO:0000313" key="2">
    <source>
        <dbReference type="EMBL" id="MPC57590.1"/>
    </source>
</evidence>
<reference evidence="2 3" key="1">
    <citation type="submission" date="2019-05" db="EMBL/GenBank/DDBJ databases">
        <title>Another draft genome of Portunus trituberculatus and its Hox gene families provides insights of decapod evolution.</title>
        <authorList>
            <person name="Jeong J.-H."/>
            <person name="Song I."/>
            <person name="Kim S."/>
            <person name="Choi T."/>
            <person name="Kim D."/>
            <person name="Ryu S."/>
            <person name="Kim W."/>
        </authorList>
    </citation>
    <scope>NUCLEOTIDE SEQUENCE [LARGE SCALE GENOMIC DNA]</scope>
    <source>
        <tissue evidence="2">Muscle</tissue>
    </source>
</reference>
<dbReference type="Proteomes" id="UP000324222">
    <property type="component" value="Unassembled WGS sequence"/>
</dbReference>
<evidence type="ECO:0000313" key="3">
    <source>
        <dbReference type="Proteomes" id="UP000324222"/>
    </source>
</evidence>
<evidence type="ECO:0000256" key="1">
    <source>
        <dbReference type="SAM" id="Coils"/>
    </source>
</evidence>
<protein>
    <submittedName>
        <fullName evidence="2">Uncharacterized protein</fullName>
    </submittedName>
</protein>
<proteinExistence type="predicted"/>
<keyword evidence="3" id="KW-1185">Reference proteome</keyword>
<organism evidence="2 3">
    <name type="scientific">Portunus trituberculatus</name>
    <name type="common">Swimming crab</name>
    <name type="synonym">Neptunus trituberculatus</name>
    <dbReference type="NCBI Taxonomy" id="210409"/>
    <lineage>
        <taxon>Eukaryota</taxon>
        <taxon>Metazoa</taxon>
        <taxon>Ecdysozoa</taxon>
        <taxon>Arthropoda</taxon>
        <taxon>Crustacea</taxon>
        <taxon>Multicrustacea</taxon>
        <taxon>Malacostraca</taxon>
        <taxon>Eumalacostraca</taxon>
        <taxon>Eucarida</taxon>
        <taxon>Decapoda</taxon>
        <taxon>Pleocyemata</taxon>
        <taxon>Brachyura</taxon>
        <taxon>Eubrachyura</taxon>
        <taxon>Portunoidea</taxon>
        <taxon>Portunidae</taxon>
        <taxon>Portuninae</taxon>
        <taxon>Portunus</taxon>
    </lineage>
</organism>
<comment type="caution">
    <text evidence="2">The sequence shown here is derived from an EMBL/GenBank/DDBJ whole genome shotgun (WGS) entry which is preliminary data.</text>
</comment>
<keyword evidence="1" id="KW-0175">Coiled coil</keyword>
<name>A0A5B7GBD1_PORTR</name>
<sequence>MLRKFFGDIEWRNIMNGRTILEEYEIFLQKYNEGVKKYELIHRVKKDKAWKKLKKQRNESNRQQYKDARNEYIRVRREEERNFEKDVVQKSEDEPKLFYKYINGKMKNMETIEKNN</sequence>
<accession>A0A5B7GBD1</accession>
<gene>
    <name evidence="2" type="ORF">E2C01_051573</name>
</gene>
<dbReference type="EMBL" id="VSRR010014913">
    <property type="protein sequence ID" value="MPC57590.1"/>
    <property type="molecule type" value="Genomic_DNA"/>
</dbReference>
<feature type="coiled-coil region" evidence="1">
    <location>
        <begin position="51"/>
        <end position="82"/>
    </location>
</feature>
<dbReference type="AlphaFoldDB" id="A0A5B7GBD1"/>